<dbReference type="Pfam" id="PF00145">
    <property type="entry name" value="DNA_methylase"/>
    <property type="match status" value="1"/>
</dbReference>
<dbReference type="EC" id="2.1.1.37" evidence="1"/>
<protein>
    <recommendedName>
        <fullName evidence="1">DNA (cytosine-5-)-methyltransferase</fullName>
        <ecNumber evidence="1">2.1.1.37</ecNumber>
    </recommendedName>
</protein>
<keyword evidence="4 7" id="KW-0949">S-adenosyl-L-methionine</keyword>
<feature type="active site" evidence="7">
    <location>
        <position position="85"/>
    </location>
</feature>
<evidence type="ECO:0000256" key="3">
    <source>
        <dbReference type="ARBA" id="ARBA00022679"/>
    </source>
</evidence>
<gene>
    <name evidence="9" type="ORF">C0V70_08945</name>
</gene>
<dbReference type="Gene3D" id="3.40.50.150">
    <property type="entry name" value="Vaccinia Virus protein VP39"/>
    <property type="match status" value="1"/>
</dbReference>
<dbReference type="REBASE" id="227917">
    <property type="entry name" value="M.Bst12778ORF8945P"/>
</dbReference>
<accession>A0A2K9NRU0</accession>
<dbReference type="RefSeq" id="WP_102243520.1">
    <property type="nucleotide sequence ID" value="NZ_CP025704.1"/>
</dbReference>
<dbReference type="InterPro" id="IPR031303">
    <property type="entry name" value="C5_meth_CS"/>
</dbReference>
<dbReference type="GO" id="GO:0044027">
    <property type="term" value="P:negative regulation of gene expression via chromosomal CpG island methylation"/>
    <property type="evidence" value="ECO:0007669"/>
    <property type="project" value="TreeGrafter"/>
</dbReference>
<dbReference type="GO" id="GO:0032259">
    <property type="term" value="P:methylation"/>
    <property type="evidence" value="ECO:0007669"/>
    <property type="project" value="UniProtKB-KW"/>
</dbReference>
<dbReference type="OrthoDB" id="5288620at2"/>
<evidence type="ECO:0000313" key="10">
    <source>
        <dbReference type="Proteomes" id="UP000235584"/>
    </source>
</evidence>
<dbReference type="Proteomes" id="UP000235584">
    <property type="component" value="Chromosome"/>
</dbReference>
<name>A0A2K9NRU0_BACTC</name>
<sequence>MTKTTPTLNFIDLFSGAGGLSCGLELAGMKCVLGVDMDKNAIETFKANHHYANAHCGSIVDLSAAKIRELTKGQEIHAVVGGPPCQGFSTVGLGNPNDQRNMLFKEFIRVVKVTNPLYVVIENVTGLLAKKNEKTIQSIFSIFNKMGYTLDVQVMSAENYGVPERRRRTIIIGSRVHQHITFPQMTSKVMTVGEAFKNLKAPNGKYLNHDIEAAKIKSPIDLERIACVPEGKGVRYEADEKAYFKKKKLKLGVNWKELRENRFRQTKYQRLDRKKPSPTIMTHRHNYFHPTENRYLTQREAASLQSFPNDFTFHGPLSAQWRQIGNAVPPLLGKAIGSAILSMHAEKSAAKKKTAKKSVGAKDLVLNVRKKAFLYKEATIS</sequence>
<evidence type="ECO:0000256" key="1">
    <source>
        <dbReference type="ARBA" id="ARBA00011975"/>
    </source>
</evidence>
<dbReference type="AlphaFoldDB" id="A0A2K9NRU0"/>
<dbReference type="SUPFAM" id="SSF53335">
    <property type="entry name" value="S-adenosyl-L-methionine-dependent methyltransferases"/>
    <property type="match status" value="1"/>
</dbReference>
<proteinExistence type="inferred from homology"/>
<organism evidence="9 10">
    <name type="scientific">Bacteriovorax stolpii</name>
    <name type="common">Bdellovibrio stolpii</name>
    <dbReference type="NCBI Taxonomy" id="960"/>
    <lineage>
        <taxon>Bacteria</taxon>
        <taxon>Pseudomonadati</taxon>
        <taxon>Bdellovibrionota</taxon>
        <taxon>Bacteriovoracia</taxon>
        <taxon>Bacteriovoracales</taxon>
        <taxon>Bacteriovoracaceae</taxon>
        <taxon>Bacteriovorax</taxon>
    </lineage>
</organism>
<evidence type="ECO:0000256" key="8">
    <source>
        <dbReference type="RuleBase" id="RU000416"/>
    </source>
</evidence>
<dbReference type="PROSITE" id="PS51679">
    <property type="entry name" value="SAM_MT_C5"/>
    <property type="match status" value="1"/>
</dbReference>
<dbReference type="GO" id="GO:0003886">
    <property type="term" value="F:DNA (cytosine-5-)-methyltransferase activity"/>
    <property type="evidence" value="ECO:0007669"/>
    <property type="project" value="UniProtKB-EC"/>
</dbReference>
<keyword evidence="5" id="KW-0680">Restriction system</keyword>
<reference evidence="9 10" key="1">
    <citation type="submission" date="2018-01" db="EMBL/GenBank/DDBJ databases">
        <title>Complete genome sequence of Bacteriovorax stolpii DSM12778.</title>
        <authorList>
            <person name="Tang B."/>
            <person name="Chang J."/>
        </authorList>
    </citation>
    <scope>NUCLEOTIDE SEQUENCE [LARGE SCALE GENOMIC DNA]</scope>
    <source>
        <strain evidence="9 10">DSM 12778</strain>
    </source>
</reference>
<dbReference type="GO" id="GO:0009307">
    <property type="term" value="P:DNA restriction-modification system"/>
    <property type="evidence" value="ECO:0007669"/>
    <property type="project" value="UniProtKB-KW"/>
</dbReference>
<comment type="similarity">
    <text evidence="7 8">Belongs to the class I-like SAM-binding methyltransferase superfamily. C5-methyltransferase family.</text>
</comment>
<dbReference type="PANTHER" id="PTHR10629">
    <property type="entry name" value="CYTOSINE-SPECIFIC METHYLTRANSFERASE"/>
    <property type="match status" value="1"/>
</dbReference>
<dbReference type="KEGG" id="bsto:C0V70_08945"/>
<keyword evidence="3 7" id="KW-0808">Transferase</keyword>
<evidence type="ECO:0000256" key="7">
    <source>
        <dbReference type="PROSITE-ProRule" id="PRU01016"/>
    </source>
</evidence>
<dbReference type="PRINTS" id="PR00105">
    <property type="entry name" value="C5METTRFRASE"/>
</dbReference>
<evidence type="ECO:0000313" key="9">
    <source>
        <dbReference type="EMBL" id="AUN98229.1"/>
    </source>
</evidence>
<dbReference type="PROSITE" id="PS00095">
    <property type="entry name" value="C5_MTASE_2"/>
    <property type="match status" value="1"/>
</dbReference>
<dbReference type="EMBL" id="CP025704">
    <property type="protein sequence ID" value="AUN98229.1"/>
    <property type="molecule type" value="Genomic_DNA"/>
</dbReference>
<keyword evidence="2 7" id="KW-0489">Methyltransferase</keyword>
<dbReference type="InterPro" id="IPR001525">
    <property type="entry name" value="C5_MeTfrase"/>
</dbReference>
<comment type="catalytic activity">
    <reaction evidence="6">
        <text>a 2'-deoxycytidine in DNA + S-adenosyl-L-methionine = a 5-methyl-2'-deoxycytidine in DNA + S-adenosyl-L-homocysteine + H(+)</text>
        <dbReference type="Rhea" id="RHEA:13681"/>
        <dbReference type="Rhea" id="RHEA-COMP:11369"/>
        <dbReference type="Rhea" id="RHEA-COMP:11370"/>
        <dbReference type="ChEBI" id="CHEBI:15378"/>
        <dbReference type="ChEBI" id="CHEBI:57856"/>
        <dbReference type="ChEBI" id="CHEBI:59789"/>
        <dbReference type="ChEBI" id="CHEBI:85452"/>
        <dbReference type="ChEBI" id="CHEBI:85454"/>
        <dbReference type="EC" id="2.1.1.37"/>
    </reaction>
</comment>
<evidence type="ECO:0000256" key="4">
    <source>
        <dbReference type="ARBA" id="ARBA00022691"/>
    </source>
</evidence>
<keyword evidence="10" id="KW-1185">Reference proteome</keyword>
<dbReference type="GO" id="GO:0003677">
    <property type="term" value="F:DNA binding"/>
    <property type="evidence" value="ECO:0007669"/>
    <property type="project" value="TreeGrafter"/>
</dbReference>
<evidence type="ECO:0000256" key="2">
    <source>
        <dbReference type="ARBA" id="ARBA00022603"/>
    </source>
</evidence>
<dbReference type="InterPro" id="IPR029063">
    <property type="entry name" value="SAM-dependent_MTases_sf"/>
</dbReference>
<dbReference type="PANTHER" id="PTHR10629:SF52">
    <property type="entry name" value="DNA (CYTOSINE-5)-METHYLTRANSFERASE 1"/>
    <property type="match status" value="1"/>
</dbReference>
<evidence type="ECO:0000256" key="6">
    <source>
        <dbReference type="ARBA" id="ARBA00047422"/>
    </source>
</evidence>
<dbReference type="InterPro" id="IPR050390">
    <property type="entry name" value="C5-Methyltransferase"/>
</dbReference>
<dbReference type="Gene3D" id="3.90.120.10">
    <property type="entry name" value="DNA Methylase, subunit A, domain 2"/>
    <property type="match status" value="1"/>
</dbReference>
<evidence type="ECO:0000256" key="5">
    <source>
        <dbReference type="ARBA" id="ARBA00022747"/>
    </source>
</evidence>
<dbReference type="NCBIfam" id="TIGR00675">
    <property type="entry name" value="dcm"/>
    <property type="match status" value="1"/>
</dbReference>